<gene>
    <name evidence="5" type="ORF">DDE18_17655</name>
</gene>
<reference evidence="5 6" key="1">
    <citation type="submission" date="2018-04" db="EMBL/GenBank/DDBJ databases">
        <title>Genome of Nocardioides gansuensis WSJ-1.</title>
        <authorList>
            <person name="Wu S."/>
            <person name="Wang G."/>
        </authorList>
    </citation>
    <scope>NUCLEOTIDE SEQUENCE [LARGE SCALE GENOMIC DNA]</scope>
    <source>
        <strain evidence="5 6">WSJ-1</strain>
    </source>
</reference>
<dbReference type="PROSITE" id="PS00622">
    <property type="entry name" value="HTH_LUXR_1"/>
    <property type="match status" value="1"/>
</dbReference>
<protein>
    <submittedName>
        <fullName evidence="5">Helix-turn-helix transcriptional regulator</fullName>
    </submittedName>
</protein>
<feature type="domain" description="HTH luxR-type" evidence="4">
    <location>
        <begin position="475"/>
        <end position="540"/>
    </location>
</feature>
<dbReference type="SMART" id="SM00421">
    <property type="entry name" value="HTH_LUXR"/>
    <property type="match status" value="1"/>
</dbReference>
<evidence type="ECO:0000313" key="5">
    <source>
        <dbReference type="EMBL" id="PVG81318.1"/>
    </source>
</evidence>
<comment type="caution">
    <text evidence="5">The sequence shown here is derived from an EMBL/GenBank/DDBJ whole genome shotgun (WGS) entry which is preliminary data.</text>
</comment>
<accession>A0A2T8F6H4</accession>
<keyword evidence="2" id="KW-0238">DNA-binding</keyword>
<dbReference type="SUPFAM" id="SSF46894">
    <property type="entry name" value="C-terminal effector domain of the bipartite response regulators"/>
    <property type="match status" value="1"/>
</dbReference>
<dbReference type="EMBL" id="QDGZ01000008">
    <property type="protein sequence ID" value="PVG81318.1"/>
    <property type="molecule type" value="Genomic_DNA"/>
</dbReference>
<dbReference type="InterPro" id="IPR011990">
    <property type="entry name" value="TPR-like_helical_dom_sf"/>
</dbReference>
<keyword evidence="3" id="KW-0804">Transcription</keyword>
<proteinExistence type="predicted"/>
<keyword evidence="6" id="KW-1185">Reference proteome</keyword>
<name>A0A2T8F6H4_9ACTN</name>
<dbReference type="OrthoDB" id="27092at2"/>
<dbReference type="Gene3D" id="1.25.40.10">
    <property type="entry name" value="Tetratricopeptide repeat domain"/>
    <property type="match status" value="1"/>
</dbReference>
<evidence type="ECO:0000256" key="1">
    <source>
        <dbReference type="ARBA" id="ARBA00023015"/>
    </source>
</evidence>
<keyword evidence="1" id="KW-0805">Transcription regulation</keyword>
<evidence type="ECO:0000256" key="3">
    <source>
        <dbReference type="ARBA" id="ARBA00023163"/>
    </source>
</evidence>
<dbReference type="InterPro" id="IPR036388">
    <property type="entry name" value="WH-like_DNA-bd_sf"/>
</dbReference>
<dbReference type="GO" id="GO:0006355">
    <property type="term" value="P:regulation of DNA-templated transcription"/>
    <property type="evidence" value="ECO:0007669"/>
    <property type="project" value="InterPro"/>
</dbReference>
<dbReference type="Proteomes" id="UP000246018">
    <property type="component" value="Unassembled WGS sequence"/>
</dbReference>
<dbReference type="PRINTS" id="PR00038">
    <property type="entry name" value="HTHLUXR"/>
</dbReference>
<dbReference type="Pfam" id="PF00196">
    <property type="entry name" value="GerE"/>
    <property type="match status" value="1"/>
</dbReference>
<dbReference type="PROSITE" id="PS50043">
    <property type="entry name" value="HTH_LUXR_2"/>
    <property type="match status" value="1"/>
</dbReference>
<dbReference type="SUPFAM" id="SSF48452">
    <property type="entry name" value="TPR-like"/>
    <property type="match status" value="2"/>
</dbReference>
<dbReference type="PANTHER" id="PTHR44688">
    <property type="entry name" value="DNA-BINDING TRANSCRIPTIONAL ACTIVATOR DEVR_DOSR"/>
    <property type="match status" value="1"/>
</dbReference>
<dbReference type="CDD" id="cd06170">
    <property type="entry name" value="LuxR_C_like"/>
    <property type="match status" value="1"/>
</dbReference>
<evidence type="ECO:0000313" key="6">
    <source>
        <dbReference type="Proteomes" id="UP000246018"/>
    </source>
</evidence>
<evidence type="ECO:0000259" key="4">
    <source>
        <dbReference type="PROSITE" id="PS50043"/>
    </source>
</evidence>
<dbReference type="RefSeq" id="WP_116573600.1">
    <property type="nucleotide sequence ID" value="NZ_QDGZ01000008.1"/>
</dbReference>
<organism evidence="5 6">
    <name type="scientific">Nocardioides gansuensis</name>
    <dbReference type="NCBI Taxonomy" id="2138300"/>
    <lineage>
        <taxon>Bacteria</taxon>
        <taxon>Bacillati</taxon>
        <taxon>Actinomycetota</taxon>
        <taxon>Actinomycetes</taxon>
        <taxon>Propionibacteriales</taxon>
        <taxon>Nocardioidaceae</taxon>
        <taxon>Nocardioides</taxon>
    </lineage>
</organism>
<sequence length="542" mass="58004">MGTGIGRAREAFNQQAWRRAYDELSAAAVAEPLEVDDLERLASAAYLAGLSDESRSAWISAHEKCAHVGDVARAVRCAFWLAFALLNAGDLARGGGWVDRAQRLLDDRKIDCVERGYLRYAAAMRATFSGDVGTGYEAFHAAAEIGVLFHDPELAALARIGEGRCLIYLDRVDDGVALLDEGMVAIEANDVSAIAIGDAYCTAIEGCHELFDVRRADTWTAALGRWVDGQPELMLYRGQCLIHRAEMLYLRGDWDAAADQIEEACRRLADPVGHPALGAAAYLKGDLHRLRGQDRAAEAEFQLASELGRDPQPGLALLRLATGKFEAAAASIRRAYHEAGDPMSRARLVAGYVEITLANGDVAAARSAADELGTVAGMLGRPLPTALHLHVLGAVLLAEDQPEPALSALRRALAGWRSLDATYEAARTRMLIAAACRAVGDDDGAEMELAGAIPVFDRLNAVRDGAAARAGLHLAPRPSSGLTSREEEVLAYIAKGLTNRQIAERLVVSEKTVATHVGHILTKLGLASRAAATAYAYEHGLQ</sequence>
<dbReference type="PANTHER" id="PTHR44688:SF16">
    <property type="entry name" value="DNA-BINDING TRANSCRIPTIONAL ACTIVATOR DEVR_DOSR"/>
    <property type="match status" value="1"/>
</dbReference>
<dbReference type="InterPro" id="IPR016032">
    <property type="entry name" value="Sig_transdc_resp-reg_C-effctor"/>
</dbReference>
<dbReference type="InterPro" id="IPR000792">
    <property type="entry name" value="Tscrpt_reg_LuxR_C"/>
</dbReference>
<evidence type="ECO:0000256" key="2">
    <source>
        <dbReference type="ARBA" id="ARBA00023125"/>
    </source>
</evidence>
<dbReference type="GO" id="GO:0003677">
    <property type="term" value="F:DNA binding"/>
    <property type="evidence" value="ECO:0007669"/>
    <property type="project" value="UniProtKB-KW"/>
</dbReference>
<dbReference type="Gene3D" id="1.10.10.10">
    <property type="entry name" value="Winged helix-like DNA-binding domain superfamily/Winged helix DNA-binding domain"/>
    <property type="match status" value="1"/>
</dbReference>
<dbReference type="AlphaFoldDB" id="A0A2T8F6H4"/>